<reference evidence="3" key="1">
    <citation type="submission" date="2024-06" db="EMBL/GenBank/DDBJ databases">
        <authorList>
            <person name="Ryan C."/>
        </authorList>
    </citation>
    <scope>NUCLEOTIDE SEQUENCE [LARGE SCALE GENOMIC DNA]</scope>
</reference>
<protein>
    <submittedName>
        <fullName evidence="2">Uncharacterized protein</fullName>
    </submittedName>
</protein>
<dbReference type="Proteomes" id="UP001497457">
    <property type="component" value="Chromosome 24b"/>
</dbReference>
<keyword evidence="3" id="KW-1185">Reference proteome</keyword>
<dbReference type="EMBL" id="OZ075134">
    <property type="protein sequence ID" value="CAL4993121.1"/>
    <property type="molecule type" value="Genomic_DNA"/>
</dbReference>
<accession>A0ABC9B4Z7</accession>
<sequence>MAAAMLSSQVRLLAVAALVALMCAAAVAQGPISSTAACKIVDKNVVNACFKSFGQGKQNAMADRVISSGKTIQVAVDCCVAFGGHSCLCEMKKAWAAQRNGTPNTVQCVKNKAC</sequence>
<feature type="signal peptide" evidence="1">
    <location>
        <begin position="1"/>
        <end position="28"/>
    </location>
</feature>
<keyword evidence="1" id="KW-0732">Signal</keyword>
<proteinExistence type="predicted"/>
<reference evidence="2 3" key="2">
    <citation type="submission" date="2024-10" db="EMBL/GenBank/DDBJ databases">
        <authorList>
            <person name="Ryan C."/>
        </authorList>
    </citation>
    <scope>NUCLEOTIDE SEQUENCE [LARGE SCALE GENOMIC DNA]</scope>
</reference>
<organism evidence="2 3">
    <name type="scientific">Urochloa decumbens</name>
    <dbReference type="NCBI Taxonomy" id="240449"/>
    <lineage>
        <taxon>Eukaryota</taxon>
        <taxon>Viridiplantae</taxon>
        <taxon>Streptophyta</taxon>
        <taxon>Embryophyta</taxon>
        <taxon>Tracheophyta</taxon>
        <taxon>Spermatophyta</taxon>
        <taxon>Magnoliopsida</taxon>
        <taxon>Liliopsida</taxon>
        <taxon>Poales</taxon>
        <taxon>Poaceae</taxon>
        <taxon>PACMAD clade</taxon>
        <taxon>Panicoideae</taxon>
        <taxon>Panicodae</taxon>
        <taxon>Paniceae</taxon>
        <taxon>Melinidinae</taxon>
        <taxon>Urochloa</taxon>
    </lineage>
</organism>
<dbReference type="AlphaFoldDB" id="A0ABC9B4Z7"/>
<feature type="chain" id="PRO_5044740386" evidence="1">
    <location>
        <begin position="29"/>
        <end position="114"/>
    </location>
</feature>
<name>A0ABC9B4Z7_9POAL</name>
<evidence type="ECO:0000313" key="3">
    <source>
        <dbReference type="Proteomes" id="UP001497457"/>
    </source>
</evidence>
<evidence type="ECO:0000313" key="2">
    <source>
        <dbReference type="EMBL" id="CAL4993121.1"/>
    </source>
</evidence>
<evidence type="ECO:0000256" key="1">
    <source>
        <dbReference type="SAM" id="SignalP"/>
    </source>
</evidence>
<gene>
    <name evidence="2" type="ORF">URODEC1_LOCUS61415</name>
</gene>